<accession>A0A8S5V669</accession>
<name>A0A8S5V669_9CAUD</name>
<proteinExistence type="predicted"/>
<protein>
    <submittedName>
        <fullName evidence="1">Uncharacterized protein</fullName>
    </submittedName>
</protein>
<organism evidence="1">
    <name type="scientific">Myoviridae sp. ct4uh47</name>
    <dbReference type="NCBI Taxonomy" id="2825032"/>
    <lineage>
        <taxon>Viruses</taxon>
        <taxon>Duplodnaviria</taxon>
        <taxon>Heunggongvirae</taxon>
        <taxon>Uroviricota</taxon>
        <taxon>Caudoviricetes</taxon>
    </lineage>
</organism>
<evidence type="ECO:0000313" key="1">
    <source>
        <dbReference type="EMBL" id="DAG02111.1"/>
    </source>
</evidence>
<sequence>MNNLELIMTELGTPTLKAYAGVFDLNPVRLYSVAKQPKEGVVYDAKVYNWDAIERFITRRLDAERGLATLEDVVRAALEVDEQLKKADGRRGHNRGEGGSYGEKVEVDGRMIAKRRFANFEMENGQMVCLRKDPEVYAIVLQTASHTVLRPLAEALVEGAEPVFKGNDIKVISNGMLNLKGVGPSALEASIKERFSGEYAKKMADEAAKAAADAAAKVPTDAVED</sequence>
<dbReference type="EMBL" id="BK016203">
    <property type="protein sequence ID" value="DAG02111.1"/>
    <property type="molecule type" value="Genomic_DNA"/>
</dbReference>
<reference evidence="1" key="1">
    <citation type="journal article" date="2021" name="Proc. Natl. Acad. Sci. U.S.A.">
        <title>A Catalog of Tens of Thousands of Viruses from Human Metagenomes Reveals Hidden Associations with Chronic Diseases.</title>
        <authorList>
            <person name="Tisza M.J."/>
            <person name="Buck C.B."/>
        </authorList>
    </citation>
    <scope>NUCLEOTIDE SEQUENCE</scope>
    <source>
        <strain evidence="1">Ct4uh47</strain>
    </source>
</reference>